<organism evidence="1 2">
    <name type="scientific">Prorocentrum cordatum</name>
    <dbReference type="NCBI Taxonomy" id="2364126"/>
    <lineage>
        <taxon>Eukaryota</taxon>
        <taxon>Sar</taxon>
        <taxon>Alveolata</taxon>
        <taxon>Dinophyceae</taxon>
        <taxon>Prorocentrales</taxon>
        <taxon>Prorocentraceae</taxon>
        <taxon>Prorocentrum</taxon>
    </lineage>
</organism>
<comment type="caution">
    <text evidence="1">The sequence shown here is derived from an EMBL/GenBank/DDBJ whole genome shotgun (WGS) entry which is preliminary data.</text>
</comment>
<protein>
    <submittedName>
        <fullName evidence="1">Uncharacterized protein</fullName>
    </submittedName>
</protein>
<dbReference type="Proteomes" id="UP001189429">
    <property type="component" value="Unassembled WGS sequence"/>
</dbReference>
<sequence length="218" mass="24418">MLKAMDIKLYDVATRQDISTIQASLYNHEEAFAHIETRVAGVETWTSEKITAAVEAGVVTKIEARRTYGKLQHRSSDRLVHPHRLPLSVFSPVFYGNKRRAVGDFALSPVLAGGEADAYKVWFDGFPRRMRASVVQNDARQVLDAMTPHYDVNAVGVTRNMHINYSVRRVASGIASATGHSMERNGVSFFDPWTIRREPIRCRPGAGIRICARHRVLG</sequence>
<dbReference type="EMBL" id="CAUYUJ010015258">
    <property type="protein sequence ID" value="CAK0851622.1"/>
    <property type="molecule type" value="Genomic_DNA"/>
</dbReference>
<reference evidence="1" key="1">
    <citation type="submission" date="2023-10" db="EMBL/GenBank/DDBJ databases">
        <authorList>
            <person name="Chen Y."/>
            <person name="Shah S."/>
            <person name="Dougan E. K."/>
            <person name="Thang M."/>
            <person name="Chan C."/>
        </authorList>
    </citation>
    <scope>NUCLEOTIDE SEQUENCE [LARGE SCALE GENOMIC DNA]</scope>
</reference>
<keyword evidence="2" id="KW-1185">Reference proteome</keyword>
<accession>A0ABN9U0Q2</accession>
<name>A0ABN9U0Q2_9DINO</name>
<proteinExistence type="predicted"/>
<evidence type="ECO:0000313" key="1">
    <source>
        <dbReference type="EMBL" id="CAK0851622.1"/>
    </source>
</evidence>
<gene>
    <name evidence="1" type="ORF">PCOR1329_LOCUS43734</name>
</gene>
<evidence type="ECO:0000313" key="2">
    <source>
        <dbReference type="Proteomes" id="UP001189429"/>
    </source>
</evidence>